<keyword evidence="1" id="KW-0479">Metal-binding</keyword>
<dbReference type="EMBL" id="AEPV01000004">
    <property type="protein sequence ID" value="EFU74952.1"/>
    <property type="molecule type" value="Genomic_DNA"/>
</dbReference>
<dbReference type="Gene3D" id="3.40.50.150">
    <property type="entry name" value="Vaccinia Virus protein VP39"/>
    <property type="match status" value="1"/>
</dbReference>
<keyword evidence="4" id="KW-0489">Methyltransferase</keyword>
<dbReference type="PATRIC" id="fig|888064.11.peg.520"/>
<feature type="binding site" evidence="1">
    <location>
        <position position="21"/>
    </location>
    <ligand>
        <name>Zn(2+)</name>
        <dbReference type="ChEBI" id="CHEBI:29105"/>
    </ligand>
</feature>
<feature type="binding site" evidence="2">
    <location>
        <position position="189"/>
    </location>
    <ligand>
        <name>S-adenosyl-L-methionine</name>
        <dbReference type="ChEBI" id="CHEBI:59789"/>
    </ligand>
</feature>
<keyword evidence="5" id="KW-1185">Reference proteome</keyword>
<dbReference type="OrthoDB" id="5522265at2"/>
<keyword evidence="2" id="KW-0949">S-adenosyl-L-methionine</keyword>
<protein>
    <submittedName>
        <fullName evidence="4">Methyltransferase domain protein</fullName>
    </submittedName>
</protein>
<dbReference type="GO" id="GO:0046872">
    <property type="term" value="F:metal ion binding"/>
    <property type="evidence" value="ECO:0007669"/>
    <property type="project" value="UniProtKB-KW"/>
</dbReference>
<dbReference type="InterPro" id="IPR048647">
    <property type="entry name" value="RlmA_N"/>
</dbReference>
<dbReference type="InterPro" id="IPR016718">
    <property type="entry name" value="rRNA_m1G-MeTrfase_A_prd"/>
</dbReference>
<feature type="binding site" evidence="2">
    <location>
        <position position="79"/>
    </location>
    <ligand>
        <name>S-adenosyl-L-methionine</name>
        <dbReference type="ChEBI" id="CHEBI:59789"/>
    </ligand>
</feature>
<dbReference type="Pfam" id="PF13489">
    <property type="entry name" value="Methyltransf_23"/>
    <property type="match status" value="1"/>
</dbReference>
<sequence>MLKKIERGQQFVWQHQDLFRCPICFSPMSEQPRGLKCQSNHQFDVSKKGTLYFLTHAIDSDYDAELFHARGRMIRSGMYRPVIERIAKELADTRVLDVGCGEGSFLSLLTEQGTPSVSIGFDIAKEGVYQASSQPNGDFWCTADLTNLPFTNGAFEAVLNLFSPSNYQEFARILSPGGKVIKLIPNANYLKELRQGFYPDDLHKQTYSNERVLAKFFQEFPDASHERFSYVFTIPKERQRDLLEMSPLEWNATESKKEELYQHPLKKITIDLDLLIGTKGMK</sequence>
<reference evidence="4 5" key="1">
    <citation type="submission" date="2010-12" db="EMBL/GenBank/DDBJ databases">
        <authorList>
            <person name="Muzny D."/>
            <person name="Qin X."/>
            <person name="Deng J."/>
            <person name="Jiang H."/>
            <person name="Liu Y."/>
            <person name="Qu J."/>
            <person name="Song X.-Z."/>
            <person name="Zhang L."/>
            <person name="Thornton R."/>
            <person name="Coyle M."/>
            <person name="Francisco L."/>
            <person name="Jackson L."/>
            <person name="Javaid M."/>
            <person name="Korchina V."/>
            <person name="Kovar C."/>
            <person name="Mata R."/>
            <person name="Mathew T."/>
            <person name="Ngo R."/>
            <person name="Nguyen L."/>
            <person name="Nguyen N."/>
            <person name="Okwuonu G."/>
            <person name="Ongeri F."/>
            <person name="Pham C."/>
            <person name="Simmons D."/>
            <person name="Wilczek-Boney K."/>
            <person name="Hale W."/>
            <person name="Jakkamsetti A."/>
            <person name="Pham P."/>
            <person name="Ruth R."/>
            <person name="San Lucas F."/>
            <person name="Warren J."/>
            <person name="Zhang J."/>
            <person name="Zhao Z."/>
            <person name="Zhou C."/>
            <person name="Zhu D."/>
            <person name="Lee S."/>
            <person name="Bess C."/>
            <person name="Blankenburg K."/>
            <person name="Forbes L."/>
            <person name="Fu Q."/>
            <person name="Gubbala S."/>
            <person name="Hirani K."/>
            <person name="Jayaseelan J.C."/>
            <person name="Lara F."/>
            <person name="Munidasa M."/>
            <person name="Palculict T."/>
            <person name="Patil S."/>
            <person name="Pu L.-L."/>
            <person name="Saada N."/>
            <person name="Tang L."/>
            <person name="Weissenberger G."/>
            <person name="Zhu Y."/>
            <person name="Hemphill L."/>
            <person name="Shang Y."/>
            <person name="Youmans B."/>
            <person name="Ayvaz T."/>
            <person name="Ross M."/>
            <person name="Santibanez J."/>
            <person name="Aqrawi P."/>
            <person name="Gross S."/>
            <person name="Joshi V."/>
            <person name="Fowler G."/>
            <person name="Nazareth L."/>
            <person name="Reid J."/>
            <person name="Worley K."/>
            <person name="Petrosino J."/>
            <person name="Highlander S."/>
            <person name="Gibbs R."/>
        </authorList>
    </citation>
    <scope>NUCLEOTIDE SEQUENCE [LARGE SCALE GENOMIC DNA]</scope>
    <source>
        <strain evidence="5">DSM 15952 / CCUG 50447 / LMG 22039 / TP 1.5</strain>
    </source>
</reference>
<evidence type="ECO:0000259" key="3">
    <source>
        <dbReference type="Pfam" id="PF21302"/>
    </source>
</evidence>
<dbReference type="STRING" id="888064.HMPREF9088_0182"/>
<dbReference type="InterPro" id="IPR029063">
    <property type="entry name" value="SAM-dependent_MTases_sf"/>
</dbReference>
<name>E6LCU2_ENTI1</name>
<feature type="binding site" evidence="1">
    <location>
        <position position="37"/>
    </location>
    <ligand>
        <name>Zn(2+)</name>
        <dbReference type="ChEBI" id="CHEBI:29105"/>
    </ligand>
</feature>
<evidence type="ECO:0000256" key="2">
    <source>
        <dbReference type="PIRSR" id="PIRSR018249-2"/>
    </source>
</evidence>
<proteinExistence type="predicted"/>
<dbReference type="GO" id="GO:0008168">
    <property type="term" value="F:methyltransferase activity"/>
    <property type="evidence" value="ECO:0007669"/>
    <property type="project" value="UniProtKB-KW"/>
</dbReference>
<feature type="binding site" evidence="1">
    <location>
        <position position="24"/>
    </location>
    <ligand>
        <name>Zn(2+)</name>
        <dbReference type="ChEBI" id="CHEBI:29105"/>
    </ligand>
</feature>
<dbReference type="GO" id="GO:0032259">
    <property type="term" value="P:methylation"/>
    <property type="evidence" value="ECO:0007669"/>
    <property type="project" value="UniProtKB-KW"/>
</dbReference>
<dbReference type="SUPFAM" id="SSF53335">
    <property type="entry name" value="S-adenosyl-L-methionine-dependent methyltransferases"/>
    <property type="match status" value="1"/>
</dbReference>
<dbReference type="Pfam" id="PF21302">
    <property type="entry name" value="Zn_ribbon_RlmA"/>
    <property type="match status" value="1"/>
</dbReference>
<feature type="domain" description="23S rRNA (guanine(745)-N(1))-methyltransferase N-terminal" evidence="3">
    <location>
        <begin position="19"/>
        <end position="49"/>
    </location>
</feature>
<keyword evidence="1" id="KW-0862">Zinc</keyword>
<evidence type="ECO:0000313" key="5">
    <source>
        <dbReference type="Proteomes" id="UP000010296"/>
    </source>
</evidence>
<dbReference type="AlphaFoldDB" id="E6LCU2"/>
<organism evidence="4 5">
    <name type="scientific">Enterococcus italicus (strain DSM 15952 / CCUG 50447 / LMG 22039 / TP 1.5)</name>
    <dbReference type="NCBI Taxonomy" id="888064"/>
    <lineage>
        <taxon>Bacteria</taxon>
        <taxon>Bacillati</taxon>
        <taxon>Bacillota</taxon>
        <taxon>Bacilli</taxon>
        <taxon>Lactobacillales</taxon>
        <taxon>Enterococcaceae</taxon>
        <taxon>Enterococcus</taxon>
    </lineage>
</organism>
<dbReference type="PANTHER" id="PTHR43591:SF110">
    <property type="entry name" value="RHODANESE DOMAIN-CONTAINING PROTEIN"/>
    <property type="match status" value="1"/>
</dbReference>
<dbReference type="Proteomes" id="UP000010296">
    <property type="component" value="Unassembled WGS sequence"/>
</dbReference>
<gene>
    <name evidence="4" type="primary">rrmA</name>
    <name evidence="4" type="ORF">HMPREF9088_0182</name>
</gene>
<feature type="binding site" evidence="1">
    <location>
        <position position="41"/>
    </location>
    <ligand>
        <name>Zn(2+)</name>
        <dbReference type="ChEBI" id="CHEBI:29105"/>
    </ligand>
</feature>
<dbReference type="PANTHER" id="PTHR43591">
    <property type="entry name" value="METHYLTRANSFERASE"/>
    <property type="match status" value="1"/>
</dbReference>
<dbReference type="eggNOG" id="COG2226">
    <property type="taxonomic scope" value="Bacteria"/>
</dbReference>
<keyword evidence="4" id="KW-0808">Transferase</keyword>
<dbReference type="PIRSF" id="PIRSF018249">
    <property type="entry name" value="MyrA_prd"/>
    <property type="match status" value="1"/>
</dbReference>
<dbReference type="CDD" id="cd02440">
    <property type="entry name" value="AdoMet_MTases"/>
    <property type="match status" value="1"/>
</dbReference>
<feature type="binding site" evidence="2">
    <location>
        <begin position="102"/>
        <end position="103"/>
    </location>
    <ligand>
        <name>S-adenosyl-L-methionine</name>
        <dbReference type="ChEBI" id="CHEBI:59789"/>
    </ligand>
</feature>
<dbReference type="HOGENOM" id="CLU_050931_2_0_9"/>
<dbReference type="RefSeq" id="WP_007207203.1">
    <property type="nucleotide sequence ID" value="NZ_GL622241.1"/>
</dbReference>
<dbReference type="GeneID" id="302706835"/>
<evidence type="ECO:0000256" key="1">
    <source>
        <dbReference type="PIRSR" id="PIRSR018249-1"/>
    </source>
</evidence>
<accession>E6LCU2</accession>
<evidence type="ECO:0000313" key="4">
    <source>
        <dbReference type="EMBL" id="EFU74952.1"/>
    </source>
</evidence>
<comment type="caution">
    <text evidence="4">The sequence shown here is derived from an EMBL/GenBank/DDBJ whole genome shotgun (WGS) entry which is preliminary data.</text>
</comment>